<evidence type="ECO:0000313" key="4">
    <source>
        <dbReference type="Proteomes" id="UP000008311"/>
    </source>
</evidence>
<dbReference type="Pfam" id="PF05954">
    <property type="entry name" value="Phage_GPD"/>
    <property type="match status" value="1"/>
</dbReference>
<keyword evidence="4" id="KW-1185">Reference proteome</keyword>
<organism evidence="3 4">
    <name type="scientific">Ricinus communis</name>
    <name type="common">Castor bean</name>
    <dbReference type="NCBI Taxonomy" id="3988"/>
    <lineage>
        <taxon>Eukaryota</taxon>
        <taxon>Viridiplantae</taxon>
        <taxon>Streptophyta</taxon>
        <taxon>Embryophyta</taxon>
        <taxon>Tracheophyta</taxon>
        <taxon>Spermatophyta</taxon>
        <taxon>Magnoliopsida</taxon>
        <taxon>eudicotyledons</taxon>
        <taxon>Gunneridae</taxon>
        <taxon>Pentapetalae</taxon>
        <taxon>rosids</taxon>
        <taxon>fabids</taxon>
        <taxon>Malpighiales</taxon>
        <taxon>Euphorbiaceae</taxon>
        <taxon>Acalyphoideae</taxon>
        <taxon>Acalypheae</taxon>
        <taxon>Ricinus</taxon>
    </lineage>
</organism>
<protein>
    <recommendedName>
        <fullName evidence="5">Type VI secretion system tip protein VgrG</fullName>
    </recommendedName>
</protein>
<dbReference type="Gene3D" id="4.10.220.110">
    <property type="match status" value="1"/>
</dbReference>
<dbReference type="NCBIfam" id="TIGR03361">
    <property type="entry name" value="VI_Rhs_Vgr"/>
    <property type="match status" value="1"/>
</dbReference>
<name>B9TMD1_RICCO</name>
<evidence type="ECO:0000256" key="2">
    <source>
        <dbReference type="ARBA" id="ARBA00022525"/>
    </source>
</evidence>
<dbReference type="Proteomes" id="UP000008311">
    <property type="component" value="Unassembled WGS sequence"/>
</dbReference>
<gene>
    <name evidence="3" type="ORF">RCOM_2131640</name>
</gene>
<dbReference type="InterPro" id="IPR017847">
    <property type="entry name" value="T6SS_RhsGE_Vgr_subset"/>
</dbReference>
<evidence type="ECO:0000313" key="3">
    <source>
        <dbReference type="EMBL" id="EEF22983.1"/>
    </source>
</evidence>
<dbReference type="FunFam" id="3.55.50.10:FF:000001">
    <property type="entry name" value="Actin cross-linking toxin VgrG1"/>
    <property type="match status" value="1"/>
</dbReference>
<dbReference type="InParanoid" id="B9TMD1"/>
<dbReference type="SUPFAM" id="SSF69279">
    <property type="entry name" value="Phage tail proteins"/>
    <property type="match status" value="2"/>
</dbReference>
<dbReference type="Gene3D" id="3.55.50.10">
    <property type="entry name" value="Baseplate protein-like domains"/>
    <property type="match status" value="1"/>
</dbReference>
<dbReference type="EMBL" id="EQ988725">
    <property type="protein sequence ID" value="EEF22983.1"/>
    <property type="molecule type" value="Genomic_DNA"/>
</dbReference>
<proteinExistence type="predicted"/>
<keyword evidence="2" id="KW-0964">Secreted</keyword>
<sequence>MSASGIPLKLTAAPSLDALQLVALDGEEALGDLFVYVLHLRSSDLALDLAGMVGQPVTASLALADGEWRHFSGKVARIVQAGGGPDGASYRAELRPWLWWLTLETDARIFQNQTVPDIITSLFREFGYTDFRNSLTSTYAEREYCVQYNETSFDFISRLMEEEGIYYSFIHSDSAHTLVLLDGGEAYPLCTGLTTATYLGTGHSRDQLDLVYRCDVEQSAVSGRYASGDFCFTTPTQPLSASAGDSGRRVYEYPGGYADSGAGASRATRRMQALGVDGKTLRGDSTCRAFTAGCRFTLAGHARADLNAEH</sequence>
<dbReference type="NCBIfam" id="TIGR01646">
    <property type="entry name" value="vgr_GE"/>
    <property type="match status" value="1"/>
</dbReference>
<dbReference type="InterPro" id="IPR006533">
    <property type="entry name" value="T6SS_Vgr_RhsGE"/>
</dbReference>
<evidence type="ECO:0000256" key="1">
    <source>
        <dbReference type="ARBA" id="ARBA00004613"/>
    </source>
</evidence>
<accession>B9TMD1</accession>
<dbReference type="STRING" id="3988.B9TMD1"/>
<dbReference type="AlphaFoldDB" id="B9TMD1"/>
<dbReference type="eggNOG" id="ENOG502R8U4">
    <property type="taxonomic scope" value="Eukaryota"/>
</dbReference>
<dbReference type="Gene3D" id="2.30.110.50">
    <property type="match status" value="1"/>
</dbReference>
<feature type="non-terminal residue" evidence="3">
    <location>
        <position position="310"/>
    </location>
</feature>
<comment type="subcellular location">
    <subcellularLocation>
        <location evidence="1">Secreted</location>
    </subcellularLocation>
</comment>
<dbReference type="GO" id="GO:0005576">
    <property type="term" value="C:extracellular region"/>
    <property type="evidence" value="ECO:0007669"/>
    <property type="project" value="UniProtKB-SubCell"/>
</dbReference>
<evidence type="ECO:0008006" key="5">
    <source>
        <dbReference type="Google" id="ProtNLM"/>
    </source>
</evidence>
<reference evidence="4" key="1">
    <citation type="journal article" date="2010" name="Nat. Biotechnol.">
        <title>Draft genome sequence of the oilseed species Ricinus communis.</title>
        <authorList>
            <person name="Chan A.P."/>
            <person name="Crabtree J."/>
            <person name="Zhao Q."/>
            <person name="Lorenzi H."/>
            <person name="Orvis J."/>
            <person name="Puiu D."/>
            <person name="Melake-Berhan A."/>
            <person name="Jones K.M."/>
            <person name="Redman J."/>
            <person name="Chen G."/>
            <person name="Cahoon E.B."/>
            <person name="Gedil M."/>
            <person name="Stanke M."/>
            <person name="Haas B.J."/>
            <person name="Wortman J.R."/>
            <person name="Fraser-Liggett C.M."/>
            <person name="Ravel J."/>
            <person name="Rabinowicz P.D."/>
        </authorList>
    </citation>
    <scope>NUCLEOTIDE SEQUENCE [LARGE SCALE GENOMIC DNA]</scope>
    <source>
        <strain evidence="4">cv. Hale</strain>
    </source>
</reference>